<dbReference type="EMBL" id="PNBA02000003">
    <property type="protein sequence ID" value="KAG6429328.1"/>
    <property type="molecule type" value="Genomic_DNA"/>
</dbReference>
<gene>
    <name evidence="3" type="ORF">SASPL_107377</name>
</gene>
<dbReference type="InterPro" id="IPR032675">
    <property type="entry name" value="LRR_dom_sf"/>
</dbReference>
<proteinExistence type="predicted"/>
<dbReference type="PANTHER" id="PTHR47988">
    <property type="entry name" value="SOMATIC EMBRYOGENESIS RECEPTOR KINASE 1"/>
    <property type="match status" value="1"/>
</dbReference>
<accession>A0A8X9A5N4</accession>
<feature type="signal peptide" evidence="2">
    <location>
        <begin position="1"/>
        <end position="21"/>
    </location>
</feature>
<evidence type="ECO:0000256" key="2">
    <source>
        <dbReference type="SAM" id="SignalP"/>
    </source>
</evidence>
<keyword evidence="1 2" id="KW-0732">Signal</keyword>
<dbReference type="Proteomes" id="UP000298416">
    <property type="component" value="Unassembled WGS sequence"/>
</dbReference>
<sequence length="100" mass="11070">MALRIPLHLLLLIHLIAPIYANSEGDALYALRRAVKDPENVVQSWDPTLHLVSCHLDVGNARLSGKLVPELGKLERLQYLVHEQVDGAELGLLSEESSEP</sequence>
<dbReference type="AlphaFoldDB" id="A0A8X9A5N4"/>
<evidence type="ECO:0000256" key="1">
    <source>
        <dbReference type="ARBA" id="ARBA00022729"/>
    </source>
</evidence>
<reference evidence="3" key="1">
    <citation type="submission" date="2018-01" db="EMBL/GenBank/DDBJ databases">
        <authorList>
            <person name="Mao J.F."/>
        </authorList>
    </citation>
    <scope>NUCLEOTIDE SEQUENCE</scope>
    <source>
        <strain evidence="3">Huo1</strain>
        <tissue evidence="3">Leaf</tissue>
    </source>
</reference>
<reference evidence="3" key="2">
    <citation type="submission" date="2020-08" db="EMBL/GenBank/DDBJ databases">
        <title>Plant Genome Project.</title>
        <authorList>
            <person name="Zhang R.-G."/>
        </authorList>
    </citation>
    <scope>NUCLEOTIDE SEQUENCE</scope>
    <source>
        <strain evidence="3">Huo1</strain>
        <tissue evidence="3">Leaf</tissue>
    </source>
</reference>
<name>A0A8X9A5N4_SALSN</name>
<evidence type="ECO:0000313" key="3">
    <source>
        <dbReference type="EMBL" id="KAG6429328.1"/>
    </source>
</evidence>
<keyword evidence="4" id="KW-1185">Reference proteome</keyword>
<evidence type="ECO:0000313" key="4">
    <source>
        <dbReference type="Proteomes" id="UP000298416"/>
    </source>
</evidence>
<protein>
    <submittedName>
        <fullName evidence="3">Uncharacterized protein</fullName>
    </submittedName>
</protein>
<feature type="chain" id="PRO_5036445741" evidence="2">
    <location>
        <begin position="22"/>
        <end position="100"/>
    </location>
</feature>
<organism evidence="3">
    <name type="scientific">Salvia splendens</name>
    <name type="common">Scarlet sage</name>
    <dbReference type="NCBI Taxonomy" id="180675"/>
    <lineage>
        <taxon>Eukaryota</taxon>
        <taxon>Viridiplantae</taxon>
        <taxon>Streptophyta</taxon>
        <taxon>Embryophyta</taxon>
        <taxon>Tracheophyta</taxon>
        <taxon>Spermatophyta</taxon>
        <taxon>Magnoliopsida</taxon>
        <taxon>eudicotyledons</taxon>
        <taxon>Gunneridae</taxon>
        <taxon>Pentapetalae</taxon>
        <taxon>asterids</taxon>
        <taxon>lamiids</taxon>
        <taxon>Lamiales</taxon>
        <taxon>Lamiaceae</taxon>
        <taxon>Nepetoideae</taxon>
        <taxon>Mentheae</taxon>
        <taxon>Salviinae</taxon>
        <taxon>Salvia</taxon>
        <taxon>Salvia subgen. Calosphace</taxon>
        <taxon>core Calosphace</taxon>
    </lineage>
</organism>
<comment type="caution">
    <text evidence="3">The sequence shown here is derived from an EMBL/GenBank/DDBJ whole genome shotgun (WGS) entry which is preliminary data.</text>
</comment>
<dbReference type="Gene3D" id="3.80.10.10">
    <property type="entry name" value="Ribonuclease Inhibitor"/>
    <property type="match status" value="1"/>
</dbReference>